<name>A0A0H5Q928_9ZZZZ</name>
<reference evidence="1" key="2">
    <citation type="submission" date="2015-07" db="EMBL/GenBank/DDBJ databases">
        <title>Plasmids, circular viruses and viroids from rat gut.</title>
        <authorList>
            <person name="Jorgensen T.J."/>
            <person name="Hansen M.A."/>
            <person name="Xu Z."/>
            <person name="Tabak M.A."/>
            <person name="Sorensen S.J."/>
            <person name="Hansen L.H."/>
        </authorList>
    </citation>
    <scope>NUCLEOTIDE SEQUENCE</scope>
    <source>
        <strain evidence="1">RGRH1785</strain>
    </source>
</reference>
<evidence type="ECO:0000313" key="1">
    <source>
        <dbReference type="EMBL" id="CRY97884.1"/>
    </source>
</evidence>
<accession>A0A0H5Q928</accession>
<protein>
    <submittedName>
        <fullName evidence="1">Uncharacterized protein</fullName>
    </submittedName>
</protein>
<organism evidence="1">
    <name type="scientific">uncultured prokaryote</name>
    <dbReference type="NCBI Taxonomy" id="198431"/>
    <lineage>
        <taxon>unclassified sequences</taxon>
        <taxon>environmental samples</taxon>
    </lineage>
</organism>
<proteinExistence type="predicted"/>
<sequence length="139" mass="15984">MLNDDSGSARDRRQDTFDSEYAQLFKDYVAYGYFYPEEVKDAPAKDKGLKMSDTEVEYFLNGFAQVMSTIARDKQRSGKIYRLEIDAGFPHGAFDFEYKDDEIKVKFVAGKVFKQYLKDDDVASAARDADFTEDEEDEA</sequence>
<reference evidence="1" key="1">
    <citation type="submission" date="2015-06" db="EMBL/GenBank/DDBJ databases">
        <authorList>
            <person name="Joergensen T."/>
        </authorList>
    </citation>
    <scope>NUCLEOTIDE SEQUENCE</scope>
    <source>
        <strain evidence="1">RGRH1785</strain>
    </source>
</reference>
<dbReference type="EMBL" id="LN854285">
    <property type="protein sequence ID" value="CRY97884.1"/>
    <property type="molecule type" value="Genomic_DNA"/>
</dbReference>
<dbReference type="AlphaFoldDB" id="A0A0H5Q928"/>